<dbReference type="InterPro" id="IPR021478">
    <property type="entry name" value="DUF3131"/>
</dbReference>
<accession>A0A7X8YFY6</accession>
<feature type="signal peptide" evidence="1">
    <location>
        <begin position="1"/>
        <end position="31"/>
    </location>
</feature>
<dbReference type="AlphaFoldDB" id="A0A7X8YFY6"/>
<evidence type="ECO:0000313" key="3">
    <source>
        <dbReference type="EMBL" id="NLS12025.1"/>
    </source>
</evidence>
<evidence type="ECO:0000256" key="1">
    <source>
        <dbReference type="SAM" id="SignalP"/>
    </source>
</evidence>
<comment type="caution">
    <text evidence="3">The sequence shown here is derived from an EMBL/GenBank/DDBJ whole genome shotgun (WGS) entry which is preliminary data.</text>
</comment>
<proteinExistence type="predicted"/>
<organism evidence="3 4">
    <name type="scientific">Vibrio agarilyticus</name>
    <dbReference type="NCBI Taxonomy" id="2726741"/>
    <lineage>
        <taxon>Bacteria</taxon>
        <taxon>Pseudomonadati</taxon>
        <taxon>Pseudomonadota</taxon>
        <taxon>Gammaproteobacteria</taxon>
        <taxon>Vibrionales</taxon>
        <taxon>Vibrionaceae</taxon>
        <taxon>Vibrio</taxon>
    </lineage>
</organism>
<dbReference type="EMBL" id="JABAIK010000003">
    <property type="protein sequence ID" value="NLS12025.1"/>
    <property type="molecule type" value="Genomic_DNA"/>
</dbReference>
<gene>
    <name evidence="3" type="ORF">HGP28_03850</name>
</gene>
<dbReference type="Gene3D" id="1.50.10.140">
    <property type="match status" value="1"/>
</dbReference>
<feature type="domain" description="DUF3131" evidence="2">
    <location>
        <begin position="158"/>
        <end position="513"/>
    </location>
</feature>
<evidence type="ECO:0000259" key="2">
    <source>
        <dbReference type="Pfam" id="PF11329"/>
    </source>
</evidence>
<sequence length="527" mass="59597">MNRWRQGYRLVRTLYVGGFLGVLSCAFTTLANDVTIPADPKTKNDVSFYGKRAVGPSHDATNPKPSFIRRVIAPKIGPETVIQISLAPIATPIEHLNNPNGVQKLTLSQLQPLADQPYPQTISLNISYPPPVNKELTHHKPEQPLKAPTPLSRNDKLLAKKAQHYFERNRRDSTALWDSVQGYPHTTLWDIGSGIAGTLALEALAMKTTEQTHFELQKLLITLQALPIYNQTLPNREYNTKTGKPSGKLSDTDSNGNGWSALDIGRLLIWLRILQEIHPEFAPDITALLTLWQLDRAIHKGTLYGMKQTHRGQHYRQEGRNGYLQYAVEGFRLFGFDVPLPNLNRHLEIKNIQGYPIRTDRRNVPFLTSDPFILASLEYGLDRKWNQIETIYQLHRDHSAQSHQLFSFAEDAMDKNPWFAYNNLYYYGKPWTSVSPSGKIIENPQVFSNKAAFGFSVLFEDDFSDELYNEVLKQSLLFRSIPTGIYADGGSNGALNINTNSLILVALWFKQRGGVPICLNCQPIPLH</sequence>
<keyword evidence="1" id="KW-0732">Signal</keyword>
<dbReference type="PROSITE" id="PS51257">
    <property type="entry name" value="PROKAR_LIPOPROTEIN"/>
    <property type="match status" value="1"/>
</dbReference>
<evidence type="ECO:0000313" key="4">
    <source>
        <dbReference type="Proteomes" id="UP000535589"/>
    </source>
</evidence>
<dbReference type="Pfam" id="PF11329">
    <property type="entry name" value="DUF3131"/>
    <property type="match status" value="1"/>
</dbReference>
<reference evidence="3 4" key="1">
    <citation type="submission" date="2020-04" db="EMBL/GenBank/DDBJ databases">
        <title>Vibrio sp. SM6, a novel species isolated from seawater.</title>
        <authorList>
            <person name="Wang X."/>
        </authorList>
    </citation>
    <scope>NUCLEOTIDE SEQUENCE [LARGE SCALE GENOMIC DNA]</scope>
    <source>
        <strain evidence="3 4">SM6</strain>
    </source>
</reference>
<protein>
    <submittedName>
        <fullName evidence="3">DUF3131 domain-containing protein</fullName>
    </submittedName>
</protein>
<dbReference type="RefSeq" id="WP_168835139.1">
    <property type="nucleotide sequence ID" value="NZ_JABAIK010000003.1"/>
</dbReference>
<feature type="chain" id="PRO_5031255954" evidence="1">
    <location>
        <begin position="32"/>
        <end position="527"/>
    </location>
</feature>
<dbReference type="Proteomes" id="UP000535589">
    <property type="component" value="Unassembled WGS sequence"/>
</dbReference>
<name>A0A7X8YFY6_9VIBR</name>
<keyword evidence="4" id="KW-1185">Reference proteome</keyword>